<protein>
    <submittedName>
        <fullName evidence="1">Uncharacterized protein</fullName>
    </submittedName>
</protein>
<keyword evidence="2" id="KW-1185">Reference proteome</keyword>
<sequence length="81" mass="9064">MPEQVMSKMTTNEVAEYLQKKEVLFPPKRGNKIKAKIFGGLKKSMIKAASKAKVWEGREGTAEVRIPAPTSCYTTEGKFKD</sequence>
<evidence type="ECO:0000313" key="2">
    <source>
        <dbReference type="Proteomes" id="UP000554482"/>
    </source>
</evidence>
<gene>
    <name evidence="1" type="ORF">FRX31_015777</name>
</gene>
<dbReference type="EMBL" id="JABWDY010018448">
    <property type="protein sequence ID" value="KAF5194636.1"/>
    <property type="molecule type" value="Genomic_DNA"/>
</dbReference>
<name>A0A7J6WB27_THATH</name>
<dbReference type="AlphaFoldDB" id="A0A7J6WB27"/>
<organism evidence="1 2">
    <name type="scientific">Thalictrum thalictroides</name>
    <name type="common">Rue-anemone</name>
    <name type="synonym">Anemone thalictroides</name>
    <dbReference type="NCBI Taxonomy" id="46969"/>
    <lineage>
        <taxon>Eukaryota</taxon>
        <taxon>Viridiplantae</taxon>
        <taxon>Streptophyta</taxon>
        <taxon>Embryophyta</taxon>
        <taxon>Tracheophyta</taxon>
        <taxon>Spermatophyta</taxon>
        <taxon>Magnoliopsida</taxon>
        <taxon>Ranunculales</taxon>
        <taxon>Ranunculaceae</taxon>
        <taxon>Thalictroideae</taxon>
        <taxon>Thalictrum</taxon>
    </lineage>
</organism>
<comment type="caution">
    <text evidence="1">The sequence shown here is derived from an EMBL/GenBank/DDBJ whole genome shotgun (WGS) entry which is preliminary data.</text>
</comment>
<dbReference type="Proteomes" id="UP000554482">
    <property type="component" value="Unassembled WGS sequence"/>
</dbReference>
<proteinExistence type="predicted"/>
<evidence type="ECO:0000313" key="1">
    <source>
        <dbReference type="EMBL" id="KAF5194636.1"/>
    </source>
</evidence>
<reference evidence="1 2" key="1">
    <citation type="submission" date="2020-06" db="EMBL/GenBank/DDBJ databases">
        <title>Transcriptomic and genomic resources for Thalictrum thalictroides and T. hernandezii: Facilitating candidate gene discovery in an emerging model plant lineage.</title>
        <authorList>
            <person name="Arias T."/>
            <person name="Riano-Pachon D.M."/>
            <person name="Di Stilio V.S."/>
        </authorList>
    </citation>
    <scope>NUCLEOTIDE SEQUENCE [LARGE SCALE GENOMIC DNA]</scope>
    <source>
        <strain evidence="2">cv. WT478/WT964</strain>
        <tissue evidence="1">Leaves</tissue>
    </source>
</reference>
<accession>A0A7J6WB27</accession>